<evidence type="ECO:0000256" key="3">
    <source>
        <dbReference type="ARBA" id="ARBA00023163"/>
    </source>
</evidence>
<dbReference type="Pfam" id="PF00440">
    <property type="entry name" value="TetR_N"/>
    <property type="match status" value="1"/>
</dbReference>
<evidence type="ECO:0000313" key="6">
    <source>
        <dbReference type="EMBL" id="HAE27282.1"/>
    </source>
</evidence>
<evidence type="ECO:0000256" key="2">
    <source>
        <dbReference type="ARBA" id="ARBA00023125"/>
    </source>
</evidence>
<dbReference type="SUPFAM" id="SSF48498">
    <property type="entry name" value="Tetracyclin repressor-like, C-terminal domain"/>
    <property type="match status" value="1"/>
</dbReference>
<evidence type="ECO:0000259" key="5">
    <source>
        <dbReference type="PROSITE" id="PS50977"/>
    </source>
</evidence>
<dbReference type="GO" id="GO:0000976">
    <property type="term" value="F:transcription cis-regulatory region binding"/>
    <property type="evidence" value="ECO:0007669"/>
    <property type="project" value="TreeGrafter"/>
</dbReference>
<dbReference type="InterPro" id="IPR036271">
    <property type="entry name" value="Tet_transcr_reg_TetR-rel_C_sf"/>
</dbReference>
<sequence>MGRRQMADVLKTSSGRVRKKTGYHHGDLRNAIIEAVAKLIAKSHSLDFQLKEVGKMVGTSVPAIYRHFESKQDLLVETAIAGYVLQENYRSYALDQAGDMVLSRLLAVGYAYVHFARSHPGYFLLMKSMETEEILSSETYQAQRYKTIRVMDELVTECSSEGYFTDVEKDLVLAVLQAAAFGIANLYTADQLRYVAPGLIGQEDVVARLFKISLRAVLSEAGMRAVETVAGDPFQDIPNKPE</sequence>
<dbReference type="Proteomes" id="UP000259610">
    <property type="component" value="Unassembled WGS sequence"/>
</dbReference>
<dbReference type="InterPro" id="IPR001647">
    <property type="entry name" value="HTH_TetR"/>
</dbReference>
<dbReference type="EMBL" id="DMAN01000200">
    <property type="protein sequence ID" value="HAE27282.1"/>
    <property type="molecule type" value="Genomic_DNA"/>
</dbReference>
<reference evidence="6 7" key="1">
    <citation type="journal article" date="2018" name="Nat. Biotechnol.">
        <title>A standardized bacterial taxonomy based on genome phylogeny substantially revises the tree of life.</title>
        <authorList>
            <person name="Parks D.H."/>
            <person name="Chuvochina M."/>
            <person name="Waite D.W."/>
            <person name="Rinke C."/>
            <person name="Skarshewski A."/>
            <person name="Chaumeil P.A."/>
            <person name="Hugenholtz P."/>
        </authorList>
    </citation>
    <scope>NUCLEOTIDE SEQUENCE [LARGE SCALE GENOMIC DNA]</scope>
    <source>
        <strain evidence="6">UBA8733</strain>
    </source>
</reference>
<organism evidence="6 7">
    <name type="scientific">Hyphomonas adhaerens</name>
    <dbReference type="NCBI Taxonomy" id="81029"/>
    <lineage>
        <taxon>Bacteria</taxon>
        <taxon>Pseudomonadati</taxon>
        <taxon>Pseudomonadota</taxon>
        <taxon>Alphaproteobacteria</taxon>
        <taxon>Hyphomonadales</taxon>
        <taxon>Hyphomonadaceae</taxon>
        <taxon>Hyphomonas</taxon>
    </lineage>
</organism>
<gene>
    <name evidence="6" type="ORF">DCG58_08995</name>
</gene>
<comment type="caution">
    <text evidence="6">The sequence shown here is derived from an EMBL/GenBank/DDBJ whole genome shotgun (WGS) entry which is preliminary data.</text>
</comment>
<dbReference type="SUPFAM" id="SSF46689">
    <property type="entry name" value="Homeodomain-like"/>
    <property type="match status" value="1"/>
</dbReference>
<evidence type="ECO:0000256" key="1">
    <source>
        <dbReference type="ARBA" id="ARBA00023015"/>
    </source>
</evidence>
<dbReference type="InterPro" id="IPR025996">
    <property type="entry name" value="MT1864/Rv1816-like_C"/>
</dbReference>
<proteinExistence type="predicted"/>
<protein>
    <recommendedName>
        <fullName evidence="5">HTH tetR-type domain-containing protein</fullName>
    </recommendedName>
</protein>
<dbReference type="PANTHER" id="PTHR30055:SF220">
    <property type="entry name" value="TETR-FAMILY REGULATORY PROTEIN"/>
    <property type="match status" value="1"/>
</dbReference>
<dbReference type="PROSITE" id="PS50977">
    <property type="entry name" value="HTH_TETR_2"/>
    <property type="match status" value="1"/>
</dbReference>
<feature type="domain" description="HTH tetR-type" evidence="5">
    <location>
        <begin position="26"/>
        <end position="86"/>
    </location>
</feature>
<keyword evidence="2 4" id="KW-0238">DNA-binding</keyword>
<dbReference type="InterPro" id="IPR050109">
    <property type="entry name" value="HTH-type_TetR-like_transc_reg"/>
</dbReference>
<feature type="DNA-binding region" description="H-T-H motif" evidence="4">
    <location>
        <begin position="49"/>
        <end position="68"/>
    </location>
</feature>
<dbReference type="AlphaFoldDB" id="A0A3B9GXW4"/>
<dbReference type="PANTHER" id="PTHR30055">
    <property type="entry name" value="HTH-TYPE TRANSCRIPTIONAL REGULATOR RUTR"/>
    <property type="match status" value="1"/>
</dbReference>
<keyword evidence="1" id="KW-0805">Transcription regulation</keyword>
<dbReference type="InterPro" id="IPR009057">
    <property type="entry name" value="Homeodomain-like_sf"/>
</dbReference>
<evidence type="ECO:0000313" key="7">
    <source>
        <dbReference type="Proteomes" id="UP000259610"/>
    </source>
</evidence>
<dbReference type="PRINTS" id="PR00455">
    <property type="entry name" value="HTHTETR"/>
</dbReference>
<name>A0A3B9GXW4_9PROT</name>
<keyword evidence="3" id="KW-0804">Transcription</keyword>
<dbReference type="Gene3D" id="1.10.357.10">
    <property type="entry name" value="Tetracycline Repressor, domain 2"/>
    <property type="match status" value="1"/>
</dbReference>
<dbReference type="GO" id="GO:0003700">
    <property type="term" value="F:DNA-binding transcription factor activity"/>
    <property type="evidence" value="ECO:0007669"/>
    <property type="project" value="TreeGrafter"/>
</dbReference>
<dbReference type="Pfam" id="PF13305">
    <property type="entry name" value="TetR_C_33"/>
    <property type="match status" value="1"/>
</dbReference>
<evidence type="ECO:0000256" key="4">
    <source>
        <dbReference type="PROSITE-ProRule" id="PRU00335"/>
    </source>
</evidence>
<accession>A0A3B9GXW4</accession>